<comment type="caution">
    <text evidence="2">The sequence shown here is derived from an EMBL/GenBank/DDBJ whole genome shotgun (WGS) entry which is preliminary data.</text>
</comment>
<dbReference type="EMBL" id="CAJOBE010010328">
    <property type="protein sequence ID" value="CAF4105760.1"/>
    <property type="molecule type" value="Genomic_DNA"/>
</dbReference>
<reference evidence="2" key="1">
    <citation type="submission" date="2021-02" db="EMBL/GenBank/DDBJ databases">
        <authorList>
            <person name="Nowell W R."/>
        </authorList>
    </citation>
    <scope>NUCLEOTIDE SEQUENCE</scope>
</reference>
<evidence type="ECO:0000259" key="1">
    <source>
        <dbReference type="PROSITE" id="PS50181"/>
    </source>
</evidence>
<accession>A0A815S4J9</accession>
<dbReference type="InterPro" id="IPR001810">
    <property type="entry name" value="F-box_dom"/>
</dbReference>
<proteinExistence type="predicted"/>
<evidence type="ECO:0000313" key="2">
    <source>
        <dbReference type="EMBL" id="CAF1487383.1"/>
    </source>
</evidence>
<name>A0A815S4J9_9BILA</name>
<protein>
    <recommendedName>
        <fullName evidence="1">F-box domain-containing protein</fullName>
    </recommendedName>
</protein>
<evidence type="ECO:0000313" key="4">
    <source>
        <dbReference type="Proteomes" id="UP000663889"/>
    </source>
</evidence>
<organism evidence="2 4">
    <name type="scientific">Rotaria sordida</name>
    <dbReference type="NCBI Taxonomy" id="392033"/>
    <lineage>
        <taxon>Eukaryota</taxon>
        <taxon>Metazoa</taxon>
        <taxon>Spiralia</taxon>
        <taxon>Gnathifera</taxon>
        <taxon>Rotifera</taxon>
        <taxon>Eurotatoria</taxon>
        <taxon>Bdelloidea</taxon>
        <taxon>Philodinida</taxon>
        <taxon>Philodinidae</taxon>
        <taxon>Rotaria</taxon>
    </lineage>
</organism>
<feature type="domain" description="F-box" evidence="1">
    <location>
        <begin position="8"/>
        <end position="55"/>
    </location>
</feature>
<gene>
    <name evidence="3" type="ORF">FNK824_LOCUS31608</name>
    <name evidence="2" type="ORF">SEV965_LOCUS35402</name>
</gene>
<sequence length="387" mass="45860">MNTSNNNKVNILDLPNEILLFIFNKLKTIDVLYSLVDVNERFNRLKFNSLHIRNLDMTNMVMKSYFNRNFSMDKNVILRISEKILPRISHQLNELIVERYSIEYILFPFNYPQLYSLSLINFQEKILFQYLTSDSLLHNLLTQQITDLNVDISYNSKSEVSKTLSNIFTLILSIISFYKLSSISCVSSTLTKLNINVERFDDCLYLLQHLKSLLILIIDVKKIMIRGRNNNNNEKLPKLKYFSLTSIMFTDHYDDQIIPLLRRMINLKELTLFLAIFKSYSTYIDELCVINCIPQKNKQYLPILIIFPHLILLDLYKIHVDYAEQLLFDKNIHLPCLLDLCIKYKLLEIITNNFTNNPIRDYCAKIKKLHIDKFIPPKNFHEYFPLL</sequence>
<evidence type="ECO:0000313" key="3">
    <source>
        <dbReference type="EMBL" id="CAF4105760.1"/>
    </source>
</evidence>
<dbReference type="PROSITE" id="PS50181">
    <property type="entry name" value="FBOX"/>
    <property type="match status" value="1"/>
</dbReference>
<dbReference type="Proteomes" id="UP000663874">
    <property type="component" value="Unassembled WGS sequence"/>
</dbReference>
<dbReference type="EMBL" id="CAJNOU010005743">
    <property type="protein sequence ID" value="CAF1487383.1"/>
    <property type="molecule type" value="Genomic_DNA"/>
</dbReference>
<dbReference type="AlphaFoldDB" id="A0A815S4J9"/>
<dbReference type="Proteomes" id="UP000663889">
    <property type="component" value="Unassembled WGS sequence"/>
</dbReference>